<feature type="domain" description="Integrase catalytic" evidence="6">
    <location>
        <begin position="236"/>
        <end position="400"/>
    </location>
</feature>
<dbReference type="InterPro" id="IPR012337">
    <property type="entry name" value="RNaseH-like_sf"/>
</dbReference>
<comment type="function">
    <text evidence="1">Required for the transposition of the insertion element.</text>
</comment>
<dbReference type="InterPro" id="IPR001598">
    <property type="entry name" value="Transposase_IS30_CS"/>
</dbReference>
<dbReference type="GO" id="GO:0004803">
    <property type="term" value="F:transposase activity"/>
    <property type="evidence" value="ECO:0007669"/>
    <property type="project" value="InterPro"/>
</dbReference>
<dbReference type="Proteomes" id="UP000198589">
    <property type="component" value="Unassembled WGS sequence"/>
</dbReference>
<reference evidence="8" key="1">
    <citation type="submission" date="2016-10" db="EMBL/GenBank/DDBJ databases">
        <authorList>
            <person name="Varghese N."/>
            <person name="Submissions S."/>
        </authorList>
    </citation>
    <scope>NUCLEOTIDE SEQUENCE [LARGE SCALE GENOMIC DNA]</scope>
    <source>
        <strain evidence="8">DSM 46838</strain>
    </source>
</reference>
<dbReference type="Pfam" id="PF13936">
    <property type="entry name" value="HTH_38"/>
    <property type="match status" value="1"/>
</dbReference>
<evidence type="ECO:0000256" key="5">
    <source>
        <dbReference type="ARBA" id="ARBA00023172"/>
    </source>
</evidence>
<dbReference type="EMBL" id="FOND01000043">
    <property type="protein sequence ID" value="SFF97282.1"/>
    <property type="molecule type" value="Genomic_DNA"/>
</dbReference>
<dbReference type="GO" id="GO:0006313">
    <property type="term" value="P:DNA transposition"/>
    <property type="evidence" value="ECO:0007669"/>
    <property type="project" value="InterPro"/>
</dbReference>
<evidence type="ECO:0000313" key="8">
    <source>
        <dbReference type="Proteomes" id="UP000198589"/>
    </source>
</evidence>
<dbReference type="InterPro" id="IPR051917">
    <property type="entry name" value="Transposase-Integrase"/>
</dbReference>
<dbReference type="Gene3D" id="3.30.420.10">
    <property type="entry name" value="Ribonuclease H-like superfamily/Ribonuclease H"/>
    <property type="match status" value="1"/>
</dbReference>
<dbReference type="InterPro" id="IPR053392">
    <property type="entry name" value="Transposase_IS30-like"/>
</dbReference>
<evidence type="ECO:0000259" key="6">
    <source>
        <dbReference type="PROSITE" id="PS50994"/>
    </source>
</evidence>
<dbReference type="PROSITE" id="PS50994">
    <property type="entry name" value="INTEGRASE"/>
    <property type="match status" value="1"/>
</dbReference>
<sequence length="412" mass="45725">PGSGGRRNTLTEWGSGMARTAELQHQRRAFWTGIRDGLPTVAAAKRSGVSQARGFRWFRECGGVSPVELSEPTGRYLDLAEREEIACGLERGESLRAIGRRLGRSGSTISREIDLNGQPGRPYRAVPAQVAAEARRRRPKPRKLADQRLRGEVQKGLEKRWSPAGISARLVVDFPDDEAMRISHETIYQSLFVQARGELRKELTRRLRTGRALRKPRKRVDGRADPDRRIPDKTMISERPAEADDRAVPGHWEGDFVVGKNNRSAVATLVERSTRFLILLHLPGGPHDLPAFEEAAVKAMTALPAQLRRSLAWDQGLEMRNHKKISIAADLPIYFCDPHSPWQRGTNENTNGLLRQYLPKGTDLSVHSAEDLAAIAAELNDRPRKTLGWLKPDEVIGPLLSGDQTAGAASAP</sequence>
<dbReference type="GO" id="GO:0015074">
    <property type="term" value="P:DNA integration"/>
    <property type="evidence" value="ECO:0007669"/>
    <property type="project" value="InterPro"/>
</dbReference>
<keyword evidence="4" id="KW-0238">DNA-binding</keyword>
<dbReference type="PANTHER" id="PTHR10948">
    <property type="entry name" value="TRANSPOSASE"/>
    <property type="match status" value="1"/>
</dbReference>
<accession>A0A1I2N0J9</accession>
<dbReference type="InterPro" id="IPR036397">
    <property type="entry name" value="RNaseH_sf"/>
</dbReference>
<gene>
    <name evidence="7" type="ORF">SAMN05216574_1431</name>
</gene>
<evidence type="ECO:0000256" key="2">
    <source>
        <dbReference type="ARBA" id="ARBA00006363"/>
    </source>
</evidence>
<dbReference type="SUPFAM" id="SSF53098">
    <property type="entry name" value="Ribonuclease H-like"/>
    <property type="match status" value="1"/>
</dbReference>
<dbReference type="GO" id="GO:0003677">
    <property type="term" value="F:DNA binding"/>
    <property type="evidence" value="ECO:0007669"/>
    <property type="project" value="UniProtKB-KW"/>
</dbReference>
<evidence type="ECO:0000256" key="1">
    <source>
        <dbReference type="ARBA" id="ARBA00002190"/>
    </source>
</evidence>
<dbReference type="GO" id="GO:0005829">
    <property type="term" value="C:cytosol"/>
    <property type="evidence" value="ECO:0007669"/>
    <property type="project" value="TreeGrafter"/>
</dbReference>
<proteinExistence type="inferred from homology"/>
<evidence type="ECO:0000313" key="7">
    <source>
        <dbReference type="EMBL" id="SFF97282.1"/>
    </source>
</evidence>
<dbReference type="AlphaFoldDB" id="A0A1I2N0J9"/>
<dbReference type="PROSITE" id="PS01043">
    <property type="entry name" value="TRANSPOSASE_IS30"/>
    <property type="match status" value="1"/>
</dbReference>
<keyword evidence="3" id="KW-0815">Transposition</keyword>
<evidence type="ECO:0000256" key="4">
    <source>
        <dbReference type="ARBA" id="ARBA00023125"/>
    </source>
</evidence>
<dbReference type="InterPro" id="IPR025246">
    <property type="entry name" value="IS30-like_HTH"/>
</dbReference>
<dbReference type="PANTHER" id="PTHR10948:SF23">
    <property type="entry name" value="TRANSPOSASE INSI FOR INSERTION SEQUENCE ELEMENT IS30A-RELATED"/>
    <property type="match status" value="1"/>
</dbReference>
<dbReference type="InterPro" id="IPR001584">
    <property type="entry name" value="Integrase_cat-core"/>
</dbReference>
<organism evidence="7 8">
    <name type="scientific">Blastococcus tunisiensis</name>
    <dbReference type="NCBI Taxonomy" id="1798228"/>
    <lineage>
        <taxon>Bacteria</taxon>
        <taxon>Bacillati</taxon>
        <taxon>Actinomycetota</taxon>
        <taxon>Actinomycetes</taxon>
        <taxon>Geodermatophilales</taxon>
        <taxon>Geodermatophilaceae</taxon>
        <taxon>Blastococcus</taxon>
    </lineage>
</organism>
<keyword evidence="5" id="KW-0233">DNA recombination</keyword>
<feature type="non-terminal residue" evidence="7">
    <location>
        <position position="1"/>
    </location>
</feature>
<name>A0A1I2N0J9_9ACTN</name>
<evidence type="ECO:0000256" key="3">
    <source>
        <dbReference type="ARBA" id="ARBA00022578"/>
    </source>
</evidence>
<keyword evidence="8" id="KW-1185">Reference proteome</keyword>
<dbReference type="NCBIfam" id="NF033563">
    <property type="entry name" value="transpos_IS30"/>
    <property type="match status" value="1"/>
</dbReference>
<protein>
    <submittedName>
        <fullName evidence="7">Transposase and inactivated derivatives, IS30 family</fullName>
    </submittedName>
</protein>
<comment type="similarity">
    <text evidence="2">Belongs to the transposase IS30 family.</text>
</comment>